<dbReference type="InterPro" id="IPR018389">
    <property type="entry name" value="DctP_fam"/>
</dbReference>
<dbReference type="GO" id="GO:0030288">
    <property type="term" value="C:outer membrane-bounded periplasmic space"/>
    <property type="evidence" value="ECO:0007669"/>
    <property type="project" value="InterPro"/>
</dbReference>
<dbReference type="PANTHER" id="PTHR33376:SF7">
    <property type="entry name" value="C4-DICARBOXYLATE-BINDING PROTEIN DCTB"/>
    <property type="match status" value="1"/>
</dbReference>
<dbReference type="InterPro" id="IPR038404">
    <property type="entry name" value="TRAP_DctP_sf"/>
</dbReference>
<dbReference type="Gene3D" id="3.40.190.170">
    <property type="entry name" value="Bacterial extracellular solute-binding protein, family 7"/>
    <property type="match status" value="1"/>
</dbReference>
<feature type="compositionally biased region" description="Low complexity" evidence="4">
    <location>
        <begin position="25"/>
        <end position="46"/>
    </location>
</feature>
<proteinExistence type="inferred from homology"/>
<sequence length="352" mass="38528">MKKKALVLLSLLLVATCLAGCASTASNTPATTSQNTTSTPATTGTTEFPTMTIKVGHSVSTDHGYHKGLEKFKEIVEEKTGGKVTVEIYPSSSLGSEREMIEGLQLGTVDMCLAATSQLTSFLPEYQVFDLPYIFTSRDEAWDTLDGELGQEMLDKLQEKGIVGLSYFEVGFRDFTNNKHPINTPADLSGMKFRTMETPVHVKAVGYWGANAVSMPIGEVYTALQTGTIDGQENPLSIILSQKLYEVQKYISITEHFYTATPLLVSKTFWDSMSPELQKIIQDAAYSGRDVCRQANLAAEDKAISVFKDAGCEINNADKDAFKATTADIYAMFSDEIGQDLIDKFVSAAKNY</sequence>
<evidence type="ECO:0000256" key="1">
    <source>
        <dbReference type="ARBA" id="ARBA00009023"/>
    </source>
</evidence>
<reference evidence="5" key="1">
    <citation type="submission" date="2019-08" db="EMBL/GenBank/DDBJ databases">
        <authorList>
            <person name="Kucharzyk K."/>
            <person name="Murdoch R.W."/>
            <person name="Higgins S."/>
            <person name="Loffler F."/>
        </authorList>
    </citation>
    <scope>NUCLEOTIDE SEQUENCE</scope>
</reference>
<dbReference type="AlphaFoldDB" id="A0A644WD26"/>
<evidence type="ECO:0000313" key="5">
    <source>
        <dbReference type="EMBL" id="MPM00473.1"/>
    </source>
</evidence>
<gene>
    <name evidence="5" type="ORF">SDC9_46699</name>
</gene>
<dbReference type="PIRSF" id="PIRSF006470">
    <property type="entry name" value="DctB"/>
    <property type="match status" value="1"/>
</dbReference>
<evidence type="ECO:0008006" key="6">
    <source>
        <dbReference type="Google" id="ProtNLM"/>
    </source>
</evidence>
<keyword evidence="2" id="KW-0813">Transport</keyword>
<protein>
    <recommendedName>
        <fullName evidence="6">Solute-binding protein</fullName>
    </recommendedName>
</protein>
<comment type="caution">
    <text evidence="5">The sequence shown here is derived from an EMBL/GenBank/DDBJ whole genome shotgun (WGS) entry which is preliminary data.</text>
</comment>
<name>A0A644WD26_9ZZZZ</name>
<dbReference type="CDD" id="cd13676">
    <property type="entry name" value="PBP2_TRAP_DctP2_like"/>
    <property type="match status" value="1"/>
</dbReference>
<evidence type="ECO:0000256" key="3">
    <source>
        <dbReference type="ARBA" id="ARBA00022729"/>
    </source>
</evidence>
<dbReference type="NCBIfam" id="NF037995">
    <property type="entry name" value="TRAP_S1"/>
    <property type="match status" value="1"/>
</dbReference>
<dbReference type="Pfam" id="PF03480">
    <property type="entry name" value="DctP"/>
    <property type="match status" value="1"/>
</dbReference>
<keyword evidence="3" id="KW-0732">Signal</keyword>
<dbReference type="GO" id="GO:0055085">
    <property type="term" value="P:transmembrane transport"/>
    <property type="evidence" value="ECO:0007669"/>
    <property type="project" value="InterPro"/>
</dbReference>
<organism evidence="5">
    <name type="scientific">bioreactor metagenome</name>
    <dbReference type="NCBI Taxonomy" id="1076179"/>
    <lineage>
        <taxon>unclassified sequences</taxon>
        <taxon>metagenomes</taxon>
        <taxon>ecological metagenomes</taxon>
    </lineage>
</organism>
<feature type="region of interest" description="Disordered" evidence="4">
    <location>
        <begin position="25"/>
        <end position="47"/>
    </location>
</feature>
<dbReference type="PANTHER" id="PTHR33376">
    <property type="match status" value="1"/>
</dbReference>
<dbReference type="NCBIfam" id="TIGR00787">
    <property type="entry name" value="dctP"/>
    <property type="match status" value="1"/>
</dbReference>
<evidence type="ECO:0000256" key="4">
    <source>
        <dbReference type="SAM" id="MobiDB-lite"/>
    </source>
</evidence>
<comment type="similarity">
    <text evidence="1">Belongs to the bacterial solute-binding protein 7 family.</text>
</comment>
<dbReference type="EMBL" id="VSSQ01000732">
    <property type="protein sequence ID" value="MPM00473.1"/>
    <property type="molecule type" value="Genomic_DNA"/>
</dbReference>
<dbReference type="InterPro" id="IPR004682">
    <property type="entry name" value="TRAP_DctP"/>
</dbReference>
<accession>A0A644WD26</accession>
<evidence type="ECO:0000256" key="2">
    <source>
        <dbReference type="ARBA" id="ARBA00022448"/>
    </source>
</evidence>